<evidence type="ECO:0000259" key="7">
    <source>
        <dbReference type="PROSITE" id="PS52012"/>
    </source>
</evidence>
<evidence type="ECO:0000256" key="2">
    <source>
        <dbReference type="ARBA" id="ARBA00022525"/>
    </source>
</evidence>
<feature type="domain" description="CFEM" evidence="7">
    <location>
        <begin position="1"/>
        <end position="111"/>
    </location>
</feature>
<sequence>MFNKITVLAAALFVASVSAQDIGACLGECLAAGNGECDVPTDVECMCTNSVFQETFLGCLNEKCADQLDAALALQATQCGDFTTSASGADPSASAESASQSASQSAASESASESASQSAASQSASESAADESDSAANPDPTEPAPEDSPADEGAALGLAPGMIWAAGAAAVGAILI</sequence>
<evidence type="ECO:0000313" key="8">
    <source>
        <dbReference type="EMBL" id="TFK97375.1"/>
    </source>
</evidence>
<dbReference type="GO" id="GO:0005576">
    <property type="term" value="C:extracellular region"/>
    <property type="evidence" value="ECO:0007669"/>
    <property type="project" value="UniProtKB-SubCell"/>
</dbReference>
<dbReference type="EMBL" id="ML178848">
    <property type="protein sequence ID" value="TFK97375.1"/>
    <property type="molecule type" value="Genomic_DNA"/>
</dbReference>
<proteinExistence type="predicted"/>
<keyword evidence="2" id="KW-0964">Secreted</keyword>
<dbReference type="STRING" id="1884261.A0A5C3Q5L0"/>
<organism evidence="8 9">
    <name type="scientific">Pterulicium gracile</name>
    <dbReference type="NCBI Taxonomy" id="1884261"/>
    <lineage>
        <taxon>Eukaryota</taxon>
        <taxon>Fungi</taxon>
        <taxon>Dikarya</taxon>
        <taxon>Basidiomycota</taxon>
        <taxon>Agaricomycotina</taxon>
        <taxon>Agaricomycetes</taxon>
        <taxon>Agaricomycetidae</taxon>
        <taxon>Agaricales</taxon>
        <taxon>Pleurotineae</taxon>
        <taxon>Pterulaceae</taxon>
        <taxon>Pterulicium</taxon>
    </lineage>
</organism>
<comment type="subcellular location">
    <subcellularLocation>
        <location evidence="1">Secreted</location>
    </subcellularLocation>
</comment>
<dbReference type="InterPro" id="IPR008427">
    <property type="entry name" value="Extracellular_membr_CFEM_dom"/>
</dbReference>
<evidence type="ECO:0000256" key="5">
    <source>
        <dbReference type="SAM" id="MobiDB-lite"/>
    </source>
</evidence>
<dbReference type="Pfam" id="PF05730">
    <property type="entry name" value="CFEM"/>
    <property type="match status" value="1"/>
</dbReference>
<keyword evidence="4" id="KW-1015">Disulfide bond</keyword>
<evidence type="ECO:0000256" key="4">
    <source>
        <dbReference type="ARBA" id="ARBA00023157"/>
    </source>
</evidence>
<accession>A0A5C3Q5L0</accession>
<evidence type="ECO:0000256" key="1">
    <source>
        <dbReference type="ARBA" id="ARBA00004613"/>
    </source>
</evidence>
<keyword evidence="9" id="KW-1185">Reference proteome</keyword>
<evidence type="ECO:0000256" key="3">
    <source>
        <dbReference type="ARBA" id="ARBA00022729"/>
    </source>
</evidence>
<feature type="region of interest" description="Disordered" evidence="5">
    <location>
        <begin position="84"/>
        <end position="155"/>
    </location>
</feature>
<dbReference type="Proteomes" id="UP000305067">
    <property type="component" value="Unassembled WGS sequence"/>
</dbReference>
<evidence type="ECO:0000256" key="6">
    <source>
        <dbReference type="SAM" id="SignalP"/>
    </source>
</evidence>
<protein>
    <recommendedName>
        <fullName evidence="7">CFEM domain-containing protein</fullName>
    </recommendedName>
</protein>
<evidence type="ECO:0000313" key="9">
    <source>
        <dbReference type="Proteomes" id="UP000305067"/>
    </source>
</evidence>
<feature type="chain" id="PRO_5022711780" description="CFEM domain-containing protein" evidence="6">
    <location>
        <begin position="20"/>
        <end position="176"/>
    </location>
</feature>
<gene>
    <name evidence="8" type="ORF">BDV98DRAFT_574725</name>
</gene>
<name>A0A5C3Q5L0_9AGAR</name>
<reference evidence="8 9" key="1">
    <citation type="journal article" date="2019" name="Nat. Ecol. Evol.">
        <title>Megaphylogeny resolves global patterns of mushroom evolution.</title>
        <authorList>
            <person name="Varga T."/>
            <person name="Krizsan K."/>
            <person name="Foldi C."/>
            <person name="Dima B."/>
            <person name="Sanchez-Garcia M."/>
            <person name="Sanchez-Ramirez S."/>
            <person name="Szollosi G.J."/>
            <person name="Szarkandi J.G."/>
            <person name="Papp V."/>
            <person name="Albert L."/>
            <person name="Andreopoulos W."/>
            <person name="Angelini C."/>
            <person name="Antonin V."/>
            <person name="Barry K.W."/>
            <person name="Bougher N.L."/>
            <person name="Buchanan P."/>
            <person name="Buyck B."/>
            <person name="Bense V."/>
            <person name="Catcheside P."/>
            <person name="Chovatia M."/>
            <person name="Cooper J."/>
            <person name="Damon W."/>
            <person name="Desjardin D."/>
            <person name="Finy P."/>
            <person name="Geml J."/>
            <person name="Haridas S."/>
            <person name="Hughes K."/>
            <person name="Justo A."/>
            <person name="Karasinski D."/>
            <person name="Kautmanova I."/>
            <person name="Kiss B."/>
            <person name="Kocsube S."/>
            <person name="Kotiranta H."/>
            <person name="LaButti K.M."/>
            <person name="Lechner B.E."/>
            <person name="Liimatainen K."/>
            <person name="Lipzen A."/>
            <person name="Lukacs Z."/>
            <person name="Mihaltcheva S."/>
            <person name="Morgado L.N."/>
            <person name="Niskanen T."/>
            <person name="Noordeloos M.E."/>
            <person name="Ohm R.A."/>
            <person name="Ortiz-Santana B."/>
            <person name="Ovrebo C."/>
            <person name="Racz N."/>
            <person name="Riley R."/>
            <person name="Savchenko A."/>
            <person name="Shiryaev A."/>
            <person name="Soop K."/>
            <person name="Spirin V."/>
            <person name="Szebenyi C."/>
            <person name="Tomsovsky M."/>
            <person name="Tulloss R.E."/>
            <person name="Uehling J."/>
            <person name="Grigoriev I.V."/>
            <person name="Vagvolgyi C."/>
            <person name="Papp T."/>
            <person name="Martin F.M."/>
            <person name="Miettinen O."/>
            <person name="Hibbett D.S."/>
            <person name="Nagy L.G."/>
        </authorList>
    </citation>
    <scope>NUCLEOTIDE SEQUENCE [LARGE SCALE GENOMIC DNA]</scope>
    <source>
        <strain evidence="8 9">CBS 309.79</strain>
    </source>
</reference>
<feature type="signal peptide" evidence="6">
    <location>
        <begin position="1"/>
        <end position="19"/>
    </location>
</feature>
<dbReference type="PROSITE" id="PS52012">
    <property type="entry name" value="CFEM"/>
    <property type="match status" value="1"/>
</dbReference>
<feature type="compositionally biased region" description="Low complexity" evidence="5">
    <location>
        <begin position="85"/>
        <end position="127"/>
    </location>
</feature>
<keyword evidence="3 6" id="KW-0732">Signal</keyword>
<dbReference type="AlphaFoldDB" id="A0A5C3Q5L0"/>